<organism evidence="2 3">
    <name type="scientific">Carnegiea gigantea</name>
    <dbReference type="NCBI Taxonomy" id="171969"/>
    <lineage>
        <taxon>Eukaryota</taxon>
        <taxon>Viridiplantae</taxon>
        <taxon>Streptophyta</taxon>
        <taxon>Embryophyta</taxon>
        <taxon>Tracheophyta</taxon>
        <taxon>Spermatophyta</taxon>
        <taxon>Magnoliopsida</taxon>
        <taxon>eudicotyledons</taxon>
        <taxon>Gunneridae</taxon>
        <taxon>Pentapetalae</taxon>
        <taxon>Caryophyllales</taxon>
        <taxon>Cactineae</taxon>
        <taxon>Cactaceae</taxon>
        <taxon>Cactoideae</taxon>
        <taxon>Echinocereeae</taxon>
        <taxon>Carnegiea</taxon>
    </lineage>
</organism>
<reference evidence="2" key="1">
    <citation type="submission" date="2022-04" db="EMBL/GenBank/DDBJ databases">
        <title>Carnegiea gigantea Genome sequencing and assembly v2.</title>
        <authorList>
            <person name="Copetti D."/>
            <person name="Sanderson M.J."/>
            <person name="Burquez A."/>
            <person name="Wojciechowski M.F."/>
        </authorList>
    </citation>
    <scope>NUCLEOTIDE SEQUENCE</scope>
    <source>
        <strain evidence="2">SGP5-SGP5p</strain>
        <tissue evidence="2">Aerial part</tissue>
    </source>
</reference>
<dbReference type="Proteomes" id="UP001153076">
    <property type="component" value="Unassembled WGS sequence"/>
</dbReference>
<evidence type="ECO:0000256" key="1">
    <source>
        <dbReference type="SAM" id="MobiDB-lite"/>
    </source>
</evidence>
<feature type="compositionally biased region" description="Basic and acidic residues" evidence="1">
    <location>
        <begin position="117"/>
        <end position="128"/>
    </location>
</feature>
<feature type="compositionally biased region" description="Polar residues" evidence="1">
    <location>
        <begin position="1"/>
        <end position="12"/>
    </location>
</feature>
<feature type="compositionally biased region" description="Basic and acidic residues" evidence="1">
    <location>
        <begin position="31"/>
        <end position="56"/>
    </location>
</feature>
<feature type="region of interest" description="Disordered" evidence="1">
    <location>
        <begin position="97"/>
        <end position="144"/>
    </location>
</feature>
<name>A0A9Q1K528_9CARY</name>
<comment type="caution">
    <text evidence="2">The sequence shown here is derived from an EMBL/GenBank/DDBJ whole genome shotgun (WGS) entry which is preliminary data.</text>
</comment>
<feature type="region of interest" description="Disordered" evidence="1">
    <location>
        <begin position="1"/>
        <end position="56"/>
    </location>
</feature>
<evidence type="ECO:0000313" key="3">
    <source>
        <dbReference type="Proteomes" id="UP001153076"/>
    </source>
</evidence>
<accession>A0A9Q1K528</accession>
<dbReference type="EMBL" id="JAKOGI010000321">
    <property type="protein sequence ID" value="KAJ8436970.1"/>
    <property type="molecule type" value="Genomic_DNA"/>
</dbReference>
<gene>
    <name evidence="2" type="ORF">Cgig2_012257</name>
</gene>
<protein>
    <submittedName>
        <fullName evidence="2">Uncharacterized protein</fullName>
    </submittedName>
</protein>
<dbReference type="AlphaFoldDB" id="A0A9Q1K528"/>
<dbReference type="OrthoDB" id="1752268at2759"/>
<proteinExistence type="predicted"/>
<keyword evidence="3" id="KW-1185">Reference proteome</keyword>
<evidence type="ECO:0000313" key="2">
    <source>
        <dbReference type="EMBL" id="KAJ8436970.1"/>
    </source>
</evidence>
<sequence length="201" mass="21433">MVKSTTASTPNQPILGRPPSSKSKNILPSLGEKRGSRILRREQEPAQPQPRDEKCSTEVAATIAVGCTEGITRSAWKSHLRSAQQVLTTVQGGGLVASSLAPSPSPEGGTNSTCSGHDLHLRPADARPRSGAKPQNSCFPENLRPELPRPCVDTRGNKPLQSSAFRCRSHPPGECLGHCYFLLGDLWGIRGIGADQILGLN</sequence>